<proteinExistence type="predicted"/>
<protein>
    <submittedName>
        <fullName evidence="2">Uncharacterized protein</fullName>
    </submittedName>
</protein>
<evidence type="ECO:0000256" key="1">
    <source>
        <dbReference type="SAM" id="MobiDB-lite"/>
    </source>
</evidence>
<feature type="region of interest" description="Disordered" evidence="1">
    <location>
        <begin position="126"/>
        <end position="146"/>
    </location>
</feature>
<name>A0ABP3K1Y1_9ACTN</name>
<evidence type="ECO:0000313" key="2">
    <source>
        <dbReference type="EMBL" id="GAA0468499.1"/>
    </source>
</evidence>
<dbReference type="EMBL" id="BAAABY010000026">
    <property type="protein sequence ID" value="GAA0468499.1"/>
    <property type="molecule type" value="Genomic_DNA"/>
</dbReference>
<gene>
    <name evidence="2" type="ORF">GCM10010361_35870</name>
</gene>
<organism evidence="2 3">
    <name type="scientific">Streptomyces olivaceiscleroticus</name>
    <dbReference type="NCBI Taxonomy" id="68245"/>
    <lineage>
        <taxon>Bacteria</taxon>
        <taxon>Bacillati</taxon>
        <taxon>Actinomycetota</taxon>
        <taxon>Actinomycetes</taxon>
        <taxon>Kitasatosporales</taxon>
        <taxon>Streptomycetaceae</taxon>
        <taxon>Streptomyces</taxon>
    </lineage>
</organism>
<reference evidence="3" key="1">
    <citation type="journal article" date="2019" name="Int. J. Syst. Evol. Microbiol.">
        <title>The Global Catalogue of Microorganisms (GCM) 10K type strain sequencing project: providing services to taxonomists for standard genome sequencing and annotation.</title>
        <authorList>
            <consortium name="The Broad Institute Genomics Platform"/>
            <consortium name="The Broad Institute Genome Sequencing Center for Infectious Disease"/>
            <person name="Wu L."/>
            <person name="Ma J."/>
        </authorList>
    </citation>
    <scope>NUCLEOTIDE SEQUENCE [LARGE SCALE GENOMIC DNA]</scope>
    <source>
        <strain evidence="3">JCM 4805</strain>
    </source>
</reference>
<evidence type="ECO:0000313" key="3">
    <source>
        <dbReference type="Proteomes" id="UP001500909"/>
    </source>
</evidence>
<feature type="compositionally biased region" description="Polar residues" evidence="1">
    <location>
        <begin position="137"/>
        <end position="146"/>
    </location>
</feature>
<sequence length="146" mass="15491">MLTETFMAVAAAGGTALAQAAGTDAWGTLRAGVARLCGRGDPQRERAELERLDRTATAVESAGQGDEDGVRIAEGVSWRTRFELLLESLPEEERAVVAVELQALLDERAGRGRQEDGAVSGNTFHGPTAFQVGDGNHQVNHFTSEA</sequence>
<comment type="caution">
    <text evidence="2">The sequence shown here is derived from an EMBL/GenBank/DDBJ whole genome shotgun (WGS) entry which is preliminary data.</text>
</comment>
<dbReference type="Proteomes" id="UP001500909">
    <property type="component" value="Unassembled WGS sequence"/>
</dbReference>
<keyword evidence="3" id="KW-1185">Reference proteome</keyword>
<accession>A0ABP3K1Y1</accession>
<dbReference type="RefSeq" id="WP_346096014.1">
    <property type="nucleotide sequence ID" value="NZ_BAAABY010000026.1"/>
</dbReference>